<feature type="compositionally biased region" description="Acidic residues" evidence="4">
    <location>
        <begin position="350"/>
        <end position="359"/>
    </location>
</feature>
<feature type="compositionally biased region" description="Polar residues" evidence="4">
    <location>
        <begin position="133"/>
        <end position="143"/>
    </location>
</feature>
<dbReference type="InterPro" id="IPR047249">
    <property type="entry name" value="BRCT_p53bp1-like_rpt1"/>
</dbReference>
<feature type="compositionally biased region" description="Polar residues" evidence="4">
    <location>
        <begin position="422"/>
        <end position="439"/>
    </location>
</feature>
<dbReference type="PANTHER" id="PTHR15321:SF3">
    <property type="entry name" value="TP53-BINDING PROTEIN 1"/>
    <property type="match status" value="1"/>
</dbReference>
<dbReference type="InterPro" id="IPR047252">
    <property type="entry name" value="TP53BP1-like"/>
</dbReference>
<dbReference type="SUPFAM" id="SSF52113">
    <property type="entry name" value="BRCT domain"/>
    <property type="match status" value="1"/>
</dbReference>
<keyword evidence="3" id="KW-0539">Nucleus</keyword>
<dbReference type="InterPro" id="IPR041297">
    <property type="entry name" value="Crb2_Tudor"/>
</dbReference>
<dbReference type="InterPro" id="IPR002999">
    <property type="entry name" value="Tudor"/>
</dbReference>
<organism evidence="6 7">
    <name type="scientific">Gymnopilus junonius</name>
    <name type="common">Spectacular rustgill mushroom</name>
    <name type="synonym">Gymnopilus spectabilis subsp. junonius</name>
    <dbReference type="NCBI Taxonomy" id="109634"/>
    <lineage>
        <taxon>Eukaryota</taxon>
        <taxon>Fungi</taxon>
        <taxon>Dikarya</taxon>
        <taxon>Basidiomycota</taxon>
        <taxon>Agaricomycotina</taxon>
        <taxon>Agaricomycetes</taxon>
        <taxon>Agaricomycetidae</taxon>
        <taxon>Agaricales</taxon>
        <taxon>Agaricineae</taxon>
        <taxon>Hymenogastraceae</taxon>
        <taxon>Gymnopilus</taxon>
    </lineage>
</organism>
<accession>A0A9P5P0V2</accession>
<dbReference type="SUPFAM" id="SSF63748">
    <property type="entry name" value="Tudor/PWWP/MBT"/>
    <property type="match status" value="1"/>
</dbReference>
<feature type="region of interest" description="Disordered" evidence="4">
    <location>
        <begin position="1"/>
        <end position="383"/>
    </location>
</feature>
<evidence type="ECO:0000313" key="7">
    <source>
        <dbReference type="Proteomes" id="UP000724874"/>
    </source>
</evidence>
<dbReference type="CDD" id="cd17724">
    <property type="entry name" value="BRCT_p53bp1_rpt2"/>
    <property type="match status" value="1"/>
</dbReference>
<feature type="compositionally biased region" description="Low complexity" evidence="4">
    <location>
        <begin position="600"/>
        <end position="611"/>
    </location>
</feature>
<dbReference type="EMBL" id="JADNYJ010000005">
    <property type="protein sequence ID" value="KAF8911001.1"/>
    <property type="molecule type" value="Genomic_DNA"/>
</dbReference>
<dbReference type="SMART" id="SM00333">
    <property type="entry name" value="TUDOR"/>
    <property type="match status" value="1"/>
</dbReference>
<name>A0A9P5P0V2_GYMJU</name>
<feature type="region of interest" description="Disordered" evidence="4">
    <location>
        <begin position="420"/>
        <end position="710"/>
    </location>
</feature>
<comment type="subcellular location">
    <subcellularLocation>
        <location evidence="1">Nucleus</location>
    </subcellularLocation>
</comment>
<dbReference type="GO" id="GO:0000077">
    <property type="term" value="P:DNA damage checkpoint signaling"/>
    <property type="evidence" value="ECO:0007669"/>
    <property type="project" value="TreeGrafter"/>
</dbReference>
<evidence type="ECO:0000313" key="6">
    <source>
        <dbReference type="EMBL" id="KAF8911001.1"/>
    </source>
</evidence>
<dbReference type="PROSITE" id="PS50172">
    <property type="entry name" value="BRCT"/>
    <property type="match status" value="1"/>
</dbReference>
<dbReference type="PROSITE" id="PS00354">
    <property type="entry name" value="HMGI_Y"/>
    <property type="match status" value="1"/>
</dbReference>
<dbReference type="OrthoDB" id="129353at2759"/>
<dbReference type="InterPro" id="IPR036420">
    <property type="entry name" value="BRCT_dom_sf"/>
</dbReference>
<feature type="compositionally biased region" description="Polar residues" evidence="4">
    <location>
        <begin position="360"/>
        <end position="373"/>
    </location>
</feature>
<dbReference type="CDD" id="cd17745">
    <property type="entry name" value="BRCT_p53bp1_rpt1"/>
    <property type="match status" value="1"/>
</dbReference>
<feature type="compositionally biased region" description="Low complexity" evidence="4">
    <location>
        <begin position="271"/>
        <end position="286"/>
    </location>
</feature>
<evidence type="ECO:0000256" key="3">
    <source>
        <dbReference type="ARBA" id="ARBA00023242"/>
    </source>
</evidence>
<reference evidence="6" key="1">
    <citation type="submission" date="2020-11" db="EMBL/GenBank/DDBJ databases">
        <authorList>
            <consortium name="DOE Joint Genome Institute"/>
            <person name="Ahrendt S."/>
            <person name="Riley R."/>
            <person name="Andreopoulos W."/>
            <person name="LaButti K."/>
            <person name="Pangilinan J."/>
            <person name="Ruiz-duenas F.J."/>
            <person name="Barrasa J.M."/>
            <person name="Sanchez-Garcia M."/>
            <person name="Camarero S."/>
            <person name="Miyauchi S."/>
            <person name="Serrano A."/>
            <person name="Linde D."/>
            <person name="Babiker R."/>
            <person name="Drula E."/>
            <person name="Ayuso-Fernandez I."/>
            <person name="Pacheco R."/>
            <person name="Padilla G."/>
            <person name="Ferreira P."/>
            <person name="Barriuso J."/>
            <person name="Kellner H."/>
            <person name="Castanera R."/>
            <person name="Alfaro M."/>
            <person name="Ramirez L."/>
            <person name="Pisabarro A.G."/>
            <person name="Kuo A."/>
            <person name="Tritt A."/>
            <person name="Lipzen A."/>
            <person name="He G."/>
            <person name="Yan M."/>
            <person name="Ng V."/>
            <person name="Cullen D."/>
            <person name="Martin F."/>
            <person name="Rosso M.-N."/>
            <person name="Henrissat B."/>
            <person name="Hibbett D."/>
            <person name="Martinez A.T."/>
            <person name="Grigoriev I.V."/>
        </authorList>
    </citation>
    <scope>NUCLEOTIDE SEQUENCE</scope>
    <source>
        <strain evidence="6">AH 44721</strain>
    </source>
</reference>
<dbReference type="PANTHER" id="PTHR15321">
    <property type="entry name" value="TUMOR SUPPRESSOR P53-BINDING PROTEIN 1"/>
    <property type="match status" value="1"/>
</dbReference>
<evidence type="ECO:0000256" key="1">
    <source>
        <dbReference type="ARBA" id="ARBA00004123"/>
    </source>
</evidence>
<dbReference type="InterPro" id="IPR047250">
    <property type="entry name" value="BRCT_p53bp1-like_rpt2"/>
</dbReference>
<dbReference type="GO" id="GO:0045944">
    <property type="term" value="P:positive regulation of transcription by RNA polymerase II"/>
    <property type="evidence" value="ECO:0007669"/>
    <property type="project" value="TreeGrafter"/>
</dbReference>
<keyword evidence="2" id="KW-0227">DNA damage</keyword>
<dbReference type="Gene3D" id="2.30.30.140">
    <property type="match status" value="1"/>
</dbReference>
<feature type="compositionally biased region" description="Basic and acidic residues" evidence="4">
    <location>
        <begin position="614"/>
        <end position="623"/>
    </location>
</feature>
<dbReference type="Pfam" id="PF18115">
    <property type="entry name" value="Tudor_3"/>
    <property type="match status" value="1"/>
</dbReference>
<proteinExistence type="predicted"/>
<dbReference type="SMART" id="SM00292">
    <property type="entry name" value="BRCT"/>
    <property type="match status" value="2"/>
</dbReference>
<evidence type="ECO:0000256" key="2">
    <source>
        <dbReference type="ARBA" id="ARBA00022763"/>
    </source>
</evidence>
<dbReference type="GO" id="GO:0005634">
    <property type="term" value="C:nucleus"/>
    <property type="evidence" value="ECO:0007669"/>
    <property type="project" value="UniProtKB-SubCell"/>
</dbReference>
<dbReference type="InterPro" id="IPR000637">
    <property type="entry name" value="HMGI/Y_DNA-bd_CS"/>
</dbReference>
<evidence type="ECO:0000259" key="5">
    <source>
        <dbReference type="PROSITE" id="PS50172"/>
    </source>
</evidence>
<evidence type="ECO:0000256" key="4">
    <source>
        <dbReference type="SAM" id="MobiDB-lite"/>
    </source>
</evidence>
<feature type="compositionally biased region" description="Low complexity" evidence="4">
    <location>
        <begin position="106"/>
        <end position="119"/>
    </location>
</feature>
<feature type="compositionally biased region" description="Low complexity" evidence="4">
    <location>
        <begin position="233"/>
        <end position="242"/>
    </location>
</feature>
<protein>
    <recommendedName>
        <fullName evidence="5">BRCT domain-containing protein</fullName>
    </recommendedName>
</protein>
<dbReference type="Proteomes" id="UP000724874">
    <property type="component" value="Unassembled WGS sequence"/>
</dbReference>
<keyword evidence="7" id="KW-1185">Reference proteome</keyword>
<dbReference type="CDD" id="cd20383">
    <property type="entry name" value="Tudor_53BP1"/>
    <property type="match status" value="1"/>
</dbReference>
<dbReference type="InterPro" id="IPR001357">
    <property type="entry name" value="BRCT_dom"/>
</dbReference>
<feature type="compositionally biased region" description="Basic and acidic residues" evidence="4">
    <location>
        <begin position="544"/>
        <end position="553"/>
    </location>
</feature>
<dbReference type="GO" id="GO:0042393">
    <property type="term" value="F:histone binding"/>
    <property type="evidence" value="ECO:0007669"/>
    <property type="project" value="TreeGrafter"/>
</dbReference>
<comment type="caution">
    <text evidence="6">The sequence shown here is derived from an EMBL/GenBank/DDBJ whole genome shotgun (WGS) entry which is preliminary data.</text>
</comment>
<feature type="domain" description="BRCT" evidence="5">
    <location>
        <begin position="881"/>
        <end position="995"/>
    </location>
</feature>
<dbReference type="AlphaFoldDB" id="A0A9P5P0V2"/>
<dbReference type="Gene3D" id="3.40.50.10190">
    <property type="entry name" value="BRCT domain"/>
    <property type="match status" value="1"/>
</dbReference>
<feature type="compositionally biased region" description="Acidic residues" evidence="4">
    <location>
        <begin position="519"/>
        <end position="528"/>
    </location>
</feature>
<sequence length="1145" mass="124883">MMGAYDSDPDESQMLQELLEHDGSKSGKSRSSLLQTQPAHPNEVSSDSLPSSRASISVPQYNLHGLAFTQSQPQHGDDEQVDEGSQKENVASSRLTDDIARSNTAPASRSGSPQPSSFSTNAHSKGKQAERFPNSNPGYNQVISKKHSTKVAFKPPHAKTTTKPVTRFSPYKLPSQASSRYMPPPRPISPSSQDSFACDADDTEERFLAKSEKFAVPLSELRQGPSPVRRPQTTTGGTSTSSMYAYSTPSRKQDAPSSPPTGRVLVEDTPSESSQSQEEAQNVSNQWVETQPSEEFERKNQQRPPVIQFDKNGDGNGSDGDSEPSSSYERILRGEHDPSPPVQMVATQVDDSEMLEVETDPTSGSNRPSTGAGPSTGPRSLISMVAPGNRYRYKGYIQAAVSSHTRAPNQAPQAPFIPAVGQETQPSTQPTFPVQSVKSPANAPAPRHPANKAAQRVSRDSSPLPMDVDVIPDSEPLREERPVVGKSRTPASAKPFATPVPNIALTHHEKDDVEMSPVPEEEEEEEEVPLAAAVRRPRGRPRKPAGEEQKKANEAGSTKKAQDKMPAPGRKGRTTTEKGHKTTATRPSSKATGGSWETGVVPSSVPDQDVPTSRSERPARETDAGAPSGGRRRSTSTVPKSGLRQGPDVEECNDGSHNDNEDHEEIADPGPPRKRKRAATNKPPAAKKATKIAQKRIKQESATPAAGTRQAKKLRSAATNAACAPNAPATRVLALWKQDGHFYPGIVESLDGPDRYTVRFDDGTTGDVTLEQMRLCGLRIGDDVIFGSRNRPSKVTSVDDADDPTSVTVDGDDGEEEVEISSIRIASKTITYAWTDRVLQREDVIPLVKPTRVNVSPSPSKMSVASLHSTQANRKKFLDKTGLVVTLNPVNGNHDKEKEKVNAAIKNCGGTIVEDFSNVIRMEGKHIGNCWILKNDDVQWTGKTDIERLFLVADDSNQKPKFLIALALGIPCLGTNWLFESLKNGEEKEWLGYLLPQGYSSTLSARPSQQVDMDWGNSVHQLKQIMKNCVPRKIFAGMSILCVGPDLVRQPKNKRRAGSEDKMEGSNVIPQIILAMGADRVEAVSEARHAMYALSDYDYVVLRESYQYSAEYSQCVTVDWNWVKESLIASRELPLPVWNEYSQEA</sequence>
<feature type="compositionally biased region" description="Polar residues" evidence="4">
    <location>
        <begin position="35"/>
        <end position="60"/>
    </location>
</feature>
<gene>
    <name evidence="6" type="ORF">CPB84DRAFT_1763099</name>
</gene>